<name>A0ABP1JFW7_9EUKA</name>
<accession>A0ABP1JFW7</accession>
<dbReference type="EMBL" id="CAXDID020000137">
    <property type="protein sequence ID" value="CAL6037774.1"/>
    <property type="molecule type" value="Genomic_DNA"/>
</dbReference>
<evidence type="ECO:0000313" key="1">
    <source>
        <dbReference type="EMBL" id="CAL6037774.1"/>
    </source>
</evidence>
<comment type="caution">
    <text evidence="1">The sequence shown here is derived from an EMBL/GenBank/DDBJ whole genome shotgun (WGS) entry which is preliminary data.</text>
</comment>
<keyword evidence="2" id="KW-1185">Reference proteome</keyword>
<dbReference type="Proteomes" id="UP001642409">
    <property type="component" value="Unassembled WGS sequence"/>
</dbReference>
<evidence type="ECO:0000313" key="2">
    <source>
        <dbReference type="Proteomes" id="UP001642409"/>
    </source>
</evidence>
<sequence>MVPTKTIPTKPPKNMISYELGIRKNECRLSASILSRIDFIWPEPNTFQDFIVPHFEYFELLFIWTSFFSLTVQISQIIWRSDGLLVSTSMLEDFTRRSVFLLS</sequence>
<gene>
    <name evidence="1" type="ORF">HINF_LOCUS37053</name>
</gene>
<organism evidence="1 2">
    <name type="scientific">Hexamita inflata</name>
    <dbReference type="NCBI Taxonomy" id="28002"/>
    <lineage>
        <taxon>Eukaryota</taxon>
        <taxon>Metamonada</taxon>
        <taxon>Diplomonadida</taxon>
        <taxon>Hexamitidae</taxon>
        <taxon>Hexamitinae</taxon>
        <taxon>Hexamita</taxon>
    </lineage>
</organism>
<proteinExistence type="predicted"/>
<reference evidence="1 2" key="1">
    <citation type="submission" date="2024-07" db="EMBL/GenBank/DDBJ databases">
        <authorList>
            <person name="Akdeniz Z."/>
        </authorList>
    </citation>
    <scope>NUCLEOTIDE SEQUENCE [LARGE SCALE GENOMIC DNA]</scope>
</reference>
<protein>
    <submittedName>
        <fullName evidence="1">Hypothetical_protein</fullName>
    </submittedName>
</protein>